<comment type="similarity">
    <text evidence="2 10">Belongs to the fimbrial export usher family.</text>
</comment>
<evidence type="ECO:0000259" key="11">
    <source>
        <dbReference type="Pfam" id="PF13954"/>
    </source>
</evidence>
<keyword evidence="3 10" id="KW-0813">Transport</keyword>
<evidence type="ECO:0000313" key="12">
    <source>
        <dbReference type="EMBL" id="STC86020.1"/>
    </source>
</evidence>
<dbReference type="PANTHER" id="PTHR30451:SF21">
    <property type="entry name" value="FIMBRIAL USHER DOMAIN-CONTAINING PROTEIN YDET-RELATED"/>
    <property type="match status" value="1"/>
</dbReference>
<evidence type="ECO:0000256" key="4">
    <source>
        <dbReference type="ARBA" id="ARBA00022452"/>
    </source>
</evidence>
<proteinExistence type="inferred from homology"/>
<dbReference type="Proteomes" id="UP000255248">
    <property type="component" value="Unassembled WGS sequence"/>
</dbReference>
<evidence type="ECO:0000313" key="14">
    <source>
        <dbReference type="Proteomes" id="UP000255248"/>
    </source>
</evidence>
<dbReference type="InterPro" id="IPR000015">
    <property type="entry name" value="Fimb_usher"/>
</dbReference>
<evidence type="ECO:0000256" key="10">
    <source>
        <dbReference type="RuleBase" id="RU003884"/>
    </source>
</evidence>
<dbReference type="NCBIfam" id="NF011760">
    <property type="entry name" value="PRK15213.1"/>
    <property type="match status" value="1"/>
</dbReference>
<keyword evidence="4" id="KW-1134">Transmembrane beta strand</keyword>
<keyword evidence="5 10" id="KW-1029">Fimbrium biogenesis</keyword>
<dbReference type="Pfam" id="PF00577">
    <property type="entry name" value="Usher"/>
    <property type="match status" value="1"/>
</dbReference>
<reference evidence="12 14" key="1">
    <citation type="submission" date="2018-06" db="EMBL/GenBank/DDBJ databases">
        <authorList>
            <consortium name="Pathogen Informatics"/>
            <person name="Doyle S."/>
        </authorList>
    </citation>
    <scope>NUCLEOTIDE SEQUENCE [LARGE SCALE GENOMIC DNA]</scope>
    <source>
        <strain evidence="12 14">NCTC12121</strain>
    </source>
</reference>
<protein>
    <submittedName>
        <fullName evidence="12">Outer membrane usher protein papC</fullName>
    </submittedName>
</protein>
<evidence type="ECO:0000256" key="2">
    <source>
        <dbReference type="ARBA" id="ARBA00008064"/>
    </source>
</evidence>
<dbReference type="RefSeq" id="WP_081702279.1">
    <property type="nucleotide sequence ID" value="NZ_CP016043.1"/>
</dbReference>
<dbReference type="Gene3D" id="2.60.40.2610">
    <property type="entry name" value="Outer membrane usher protein FimD, plug domain"/>
    <property type="match status" value="1"/>
</dbReference>
<dbReference type="EMBL" id="UFXZ01000001">
    <property type="protein sequence ID" value="STC86020.1"/>
    <property type="molecule type" value="Genomic_DNA"/>
</dbReference>
<evidence type="ECO:0000256" key="9">
    <source>
        <dbReference type="ARBA" id="ARBA00023237"/>
    </source>
</evidence>
<evidence type="ECO:0000256" key="8">
    <source>
        <dbReference type="ARBA" id="ARBA00023136"/>
    </source>
</evidence>
<dbReference type="Pfam" id="PF13954">
    <property type="entry name" value="PapC_N"/>
    <property type="match status" value="1"/>
</dbReference>
<dbReference type="GO" id="GO:0015473">
    <property type="term" value="F:fimbrial usher porin activity"/>
    <property type="evidence" value="ECO:0007669"/>
    <property type="project" value="InterPro"/>
</dbReference>
<evidence type="ECO:0000256" key="5">
    <source>
        <dbReference type="ARBA" id="ARBA00022558"/>
    </source>
</evidence>
<evidence type="ECO:0000256" key="6">
    <source>
        <dbReference type="ARBA" id="ARBA00022692"/>
    </source>
</evidence>
<feature type="domain" description="PapC N-terminal" evidence="11">
    <location>
        <begin position="65"/>
        <end position="180"/>
    </location>
</feature>
<dbReference type="STRING" id="93378.A9798_12325"/>
<accession>A0A376DAH9</accession>
<dbReference type="InterPro" id="IPR025885">
    <property type="entry name" value="PapC_N"/>
</dbReference>
<dbReference type="Gene3D" id="2.60.40.3110">
    <property type="match status" value="1"/>
</dbReference>
<dbReference type="EMBL" id="UFXZ01000001">
    <property type="protein sequence ID" value="STC90476.1"/>
    <property type="molecule type" value="Genomic_DNA"/>
</dbReference>
<name>A0A376DAH9_9GAMM</name>
<dbReference type="InterPro" id="IPR037224">
    <property type="entry name" value="PapC_N_sf"/>
</dbReference>
<keyword evidence="8 10" id="KW-0472">Membrane</keyword>
<dbReference type="OrthoDB" id="6554712at2"/>
<evidence type="ECO:0000256" key="3">
    <source>
        <dbReference type="ARBA" id="ARBA00022448"/>
    </source>
</evidence>
<dbReference type="InterPro" id="IPR042186">
    <property type="entry name" value="FimD_plug_dom"/>
</dbReference>
<sequence length="814" mass="89036">MSIDHLAGERLNRRCKTKLKCVRLPVQFSLLCLSGYAGLAQAVELNTDFLRNVSGVPAILQPGIDYPSGEYYVDVMINGVSSARLPLTISQREEKSGMLCLSPKWLRQAGIFFKRASYQATFEPERGCYQLARNPHTRIEFNYGAQTLDFTIPQAYLLDQNDATRWDYGINGFRLAYNGNFNKNTHDALSAFGNINANLNIGRWVLSSNMNASRASNRNQFQTSDLTLATAISEIQGDLMLGHSQTRSELFSDFGFFGAAVRSNSSMRTRQAAGYAPMISGVATSTSRITITQNGYTLYSTVVPPGPYQLNDLSPTNNGNLVVTVEDSSGRKTVTEYPLTTLPTLLRPREANYNLALGQKRDSSDIRDVFSTHQGWFMLGSYDYGFPAFTLNLAAILSNDYQAGGIGMSLPLGRWGALSSSVNLAQADYQAGSRKRGSSIAFKYAKSFSDRTDLQFLAYRYQTQGYVEYANFRPDELNTAAKEKARYEARLSHRFDNLYFSASYWQQTYWHQRGNTTGTSLSASTSLGNVSLFLSGSHSRLAQGGKADLSASLGISVPMTLGGASYYSSNSVGYSRTGGTAFNSGVSRTVNDRLNYSLNANTSSQGERGASAALSYAFDRVQTNLQLAKSRNTTSLAGNLSGAAIITEKTGLILTKQSMDTVAVVRIKDTPGVSVNGSLPTNSRGETVVSLSSYLPANITINMDNVPDNMELAQTSFNVLPTERAIIYREFAAQHVLRYILRIKNAQGKIINGGRAETEQKLAAGFITGNGVLLMNMLAPPKQITVTQSDGAQCRFTMDTLKPNTGSVQEIRCE</sequence>
<keyword evidence="6 10" id="KW-0812">Transmembrane</keyword>
<evidence type="ECO:0000256" key="7">
    <source>
        <dbReference type="ARBA" id="ARBA00022729"/>
    </source>
</evidence>
<keyword evidence="7" id="KW-0732">Signal</keyword>
<evidence type="ECO:0000313" key="13">
    <source>
        <dbReference type="EMBL" id="STC90476.1"/>
    </source>
</evidence>
<dbReference type="AlphaFoldDB" id="A0A376DAH9"/>
<dbReference type="GO" id="GO:0009297">
    <property type="term" value="P:pilus assembly"/>
    <property type="evidence" value="ECO:0007669"/>
    <property type="project" value="InterPro"/>
</dbReference>
<dbReference type="PANTHER" id="PTHR30451">
    <property type="entry name" value="OUTER MEMBRANE USHER PROTEIN"/>
    <property type="match status" value="1"/>
</dbReference>
<organism evidence="12 14">
    <name type="scientific">Edwardsiella hoshinae</name>
    <dbReference type="NCBI Taxonomy" id="93378"/>
    <lineage>
        <taxon>Bacteria</taxon>
        <taxon>Pseudomonadati</taxon>
        <taxon>Pseudomonadota</taxon>
        <taxon>Gammaproteobacteria</taxon>
        <taxon>Enterobacterales</taxon>
        <taxon>Hafniaceae</taxon>
        <taxon>Edwardsiella</taxon>
    </lineage>
</organism>
<dbReference type="PROSITE" id="PS01151">
    <property type="entry name" value="FIMBRIAL_USHER"/>
    <property type="match status" value="1"/>
</dbReference>
<evidence type="ECO:0000256" key="1">
    <source>
        <dbReference type="ARBA" id="ARBA00004571"/>
    </source>
</evidence>
<dbReference type="Gene3D" id="3.10.20.410">
    <property type="match status" value="1"/>
</dbReference>
<comment type="subcellular location">
    <subcellularLocation>
        <location evidence="1 10">Cell outer membrane</location>
        <topology evidence="1 10">Multi-pass membrane protein</topology>
    </subcellularLocation>
</comment>
<dbReference type="GO" id="GO:0009279">
    <property type="term" value="C:cell outer membrane"/>
    <property type="evidence" value="ECO:0007669"/>
    <property type="project" value="UniProtKB-SubCell"/>
</dbReference>
<keyword evidence="9 10" id="KW-0998">Cell outer membrane</keyword>
<gene>
    <name evidence="12" type="primary">papC_1</name>
    <name evidence="13" type="synonym">papC_2</name>
    <name evidence="12" type="ORF">NCTC12121_01051</name>
    <name evidence="13" type="ORF">NCTC12121_02618</name>
</gene>
<dbReference type="SUPFAM" id="SSF141729">
    <property type="entry name" value="FimD N-terminal domain-like"/>
    <property type="match status" value="1"/>
</dbReference>
<dbReference type="InterPro" id="IPR018030">
    <property type="entry name" value="Fimbrial_membr_usher_CS"/>
</dbReference>